<keyword evidence="4 6" id="KW-0808">Transferase</keyword>
<comment type="similarity">
    <text evidence="1 6">Belongs to the methyltransferase superfamily. PrmA family.</text>
</comment>
<evidence type="ECO:0000313" key="7">
    <source>
        <dbReference type="EMBL" id="MBA2935078.1"/>
    </source>
</evidence>
<gene>
    <name evidence="6" type="primary">prmA</name>
    <name evidence="7" type="ORF">HZF05_13335</name>
</gene>
<dbReference type="GO" id="GO:0032259">
    <property type="term" value="P:methylation"/>
    <property type="evidence" value="ECO:0007669"/>
    <property type="project" value="UniProtKB-KW"/>
</dbReference>
<name>A0A838LC70_9SPHN</name>
<dbReference type="InterPro" id="IPR050078">
    <property type="entry name" value="Ribosomal_L11_MeTrfase_PrmA"/>
</dbReference>
<dbReference type="Gene3D" id="3.40.50.150">
    <property type="entry name" value="Vaccinia Virus protein VP39"/>
    <property type="match status" value="1"/>
</dbReference>
<evidence type="ECO:0000313" key="8">
    <source>
        <dbReference type="Proteomes" id="UP000570166"/>
    </source>
</evidence>
<dbReference type="HAMAP" id="MF_00735">
    <property type="entry name" value="Methyltr_PrmA"/>
    <property type="match status" value="1"/>
</dbReference>
<keyword evidence="2 6" id="KW-0963">Cytoplasm</keyword>
<evidence type="ECO:0000256" key="1">
    <source>
        <dbReference type="ARBA" id="ARBA00009741"/>
    </source>
</evidence>
<feature type="binding site" evidence="6">
    <location>
        <position position="234"/>
    </location>
    <ligand>
        <name>S-adenosyl-L-methionine</name>
        <dbReference type="ChEBI" id="CHEBI:59789"/>
    </ligand>
</feature>
<reference evidence="7 8" key="1">
    <citation type="submission" date="2020-07" db="EMBL/GenBank/DDBJ databases">
        <authorList>
            <person name="Sun Q."/>
        </authorList>
    </citation>
    <scope>NUCLEOTIDE SEQUENCE [LARGE SCALE GENOMIC DNA]</scope>
    <source>
        <strain evidence="7 8">CGMCC 1.13654</strain>
    </source>
</reference>
<evidence type="ECO:0000256" key="3">
    <source>
        <dbReference type="ARBA" id="ARBA00022603"/>
    </source>
</evidence>
<dbReference type="SUPFAM" id="SSF53335">
    <property type="entry name" value="S-adenosyl-L-methionine-dependent methyltransferases"/>
    <property type="match status" value="1"/>
</dbReference>
<organism evidence="7 8">
    <name type="scientific">Sphingomonas chungangi</name>
    <dbReference type="NCBI Taxonomy" id="2683589"/>
    <lineage>
        <taxon>Bacteria</taxon>
        <taxon>Pseudomonadati</taxon>
        <taxon>Pseudomonadota</taxon>
        <taxon>Alphaproteobacteria</taxon>
        <taxon>Sphingomonadales</taxon>
        <taxon>Sphingomonadaceae</taxon>
        <taxon>Sphingomonas</taxon>
    </lineage>
</organism>
<evidence type="ECO:0000256" key="5">
    <source>
        <dbReference type="ARBA" id="ARBA00022691"/>
    </source>
</evidence>
<keyword evidence="3 6" id="KW-0489">Methyltransferase</keyword>
<proteinExistence type="inferred from homology"/>
<protein>
    <recommendedName>
        <fullName evidence="6">Ribosomal protein L11 methyltransferase</fullName>
        <shortName evidence="6">L11 Mtase</shortName>
        <ecNumber evidence="6">2.1.1.-</ecNumber>
    </recommendedName>
</protein>
<keyword evidence="7" id="KW-0689">Ribosomal protein</keyword>
<dbReference type="AlphaFoldDB" id="A0A838LC70"/>
<dbReference type="RefSeq" id="WP_160362719.1">
    <property type="nucleotide sequence ID" value="NZ_JACEIB010000008.1"/>
</dbReference>
<keyword evidence="5 6" id="KW-0949">S-adenosyl-L-methionine</keyword>
<dbReference type="GO" id="GO:0005840">
    <property type="term" value="C:ribosome"/>
    <property type="evidence" value="ECO:0007669"/>
    <property type="project" value="UniProtKB-KW"/>
</dbReference>
<keyword evidence="7" id="KW-0687">Ribonucleoprotein</keyword>
<comment type="function">
    <text evidence="6">Methylates ribosomal protein L11.</text>
</comment>
<dbReference type="Proteomes" id="UP000570166">
    <property type="component" value="Unassembled WGS sequence"/>
</dbReference>
<evidence type="ECO:0000256" key="2">
    <source>
        <dbReference type="ARBA" id="ARBA00022490"/>
    </source>
</evidence>
<comment type="catalytic activity">
    <reaction evidence="6">
        <text>L-lysyl-[protein] + 3 S-adenosyl-L-methionine = N(6),N(6),N(6)-trimethyl-L-lysyl-[protein] + 3 S-adenosyl-L-homocysteine + 3 H(+)</text>
        <dbReference type="Rhea" id="RHEA:54192"/>
        <dbReference type="Rhea" id="RHEA-COMP:9752"/>
        <dbReference type="Rhea" id="RHEA-COMP:13826"/>
        <dbReference type="ChEBI" id="CHEBI:15378"/>
        <dbReference type="ChEBI" id="CHEBI:29969"/>
        <dbReference type="ChEBI" id="CHEBI:57856"/>
        <dbReference type="ChEBI" id="CHEBI:59789"/>
        <dbReference type="ChEBI" id="CHEBI:61961"/>
    </reaction>
</comment>
<accession>A0A838LC70</accession>
<feature type="binding site" evidence="6">
    <location>
        <position position="163"/>
    </location>
    <ligand>
        <name>S-adenosyl-L-methionine</name>
        <dbReference type="ChEBI" id="CHEBI:59789"/>
    </ligand>
</feature>
<comment type="caution">
    <text evidence="7">The sequence shown here is derived from an EMBL/GenBank/DDBJ whole genome shotgun (WGS) entry which is preliminary data.</text>
</comment>
<dbReference type="InterPro" id="IPR004498">
    <property type="entry name" value="Ribosomal_PrmA_MeTrfase"/>
</dbReference>
<sequence length="302" mass="32795">MSAESWKITLPCTREEGEALAFATDPFPGMEEPPVLNTLEPDEDRPENWLVEAFTEGKPTPEVIAAVQALVPSAARLKPVVEKVEEQDWVTLSQSGLEPIRAGRFYVHTSAHGAVIPSDATVFRIDAGRAFGTGHHYTTTGCLMMLDRLKRQGARYRMIADVGTGTGLLAFAAMALWPRAHAVATDIDPVSIEVTAENAQANGVNEDRLALAVAEGVDHPLYRELAPFDLVIANILAQPLIELAPSIAATIAQGGTLILAGLLNTQAEAVTAAYRREGLRPADTIRNGDWSILMLRKRRRMR</sequence>
<dbReference type="EMBL" id="JACEIB010000008">
    <property type="protein sequence ID" value="MBA2935078.1"/>
    <property type="molecule type" value="Genomic_DNA"/>
</dbReference>
<dbReference type="CDD" id="cd02440">
    <property type="entry name" value="AdoMet_MTases"/>
    <property type="match status" value="1"/>
</dbReference>
<evidence type="ECO:0000256" key="4">
    <source>
        <dbReference type="ARBA" id="ARBA00022679"/>
    </source>
</evidence>
<dbReference type="PANTHER" id="PTHR43648">
    <property type="entry name" value="ELECTRON TRANSFER FLAVOPROTEIN BETA SUBUNIT LYSINE METHYLTRANSFERASE"/>
    <property type="match status" value="1"/>
</dbReference>
<dbReference type="Pfam" id="PF06325">
    <property type="entry name" value="PrmA"/>
    <property type="match status" value="1"/>
</dbReference>
<dbReference type="EC" id="2.1.1.-" evidence="6"/>
<dbReference type="GO" id="GO:0005737">
    <property type="term" value="C:cytoplasm"/>
    <property type="evidence" value="ECO:0007669"/>
    <property type="project" value="UniProtKB-SubCell"/>
</dbReference>
<evidence type="ECO:0000256" key="6">
    <source>
        <dbReference type="HAMAP-Rule" id="MF_00735"/>
    </source>
</evidence>
<dbReference type="GO" id="GO:0008276">
    <property type="term" value="F:protein methyltransferase activity"/>
    <property type="evidence" value="ECO:0007669"/>
    <property type="project" value="UniProtKB-UniRule"/>
</dbReference>
<dbReference type="PANTHER" id="PTHR43648:SF1">
    <property type="entry name" value="ELECTRON TRANSFER FLAVOPROTEIN BETA SUBUNIT LYSINE METHYLTRANSFERASE"/>
    <property type="match status" value="1"/>
</dbReference>
<keyword evidence="8" id="KW-1185">Reference proteome</keyword>
<dbReference type="InterPro" id="IPR029063">
    <property type="entry name" value="SAM-dependent_MTases_sf"/>
</dbReference>
<comment type="subcellular location">
    <subcellularLocation>
        <location evidence="6">Cytoplasm</location>
    </subcellularLocation>
</comment>
<feature type="binding site" evidence="6">
    <location>
        <position position="186"/>
    </location>
    <ligand>
        <name>S-adenosyl-L-methionine</name>
        <dbReference type="ChEBI" id="CHEBI:59789"/>
    </ligand>
</feature>
<feature type="binding site" evidence="6">
    <location>
        <position position="139"/>
    </location>
    <ligand>
        <name>S-adenosyl-L-methionine</name>
        <dbReference type="ChEBI" id="CHEBI:59789"/>
    </ligand>
</feature>